<sequence>MAAIGFDINQLNSKSGHSVMTAVAGKLPELFSSTGDSFPKFLKTLQSKFNSTTALPSNSSGHTIPALIHCAAIYFHCKQRQKINKNSEPPPPTTIREMLYWLTGLTITHQFGSLLGQFKNVVPHGIQVAVSGSSGGQSLQPLTADDLSGHLIPACILCPNVLGEIQGNSADNDGDPWLHELFSNTLNLSYPSGVDLFRALCDYVYAVQFQLSFLVQMCISGSVNGGWQNFRYGRGVKPISRDNPVRSWICPIIYRCVTPNCQHNNSNNCKHNDASEGCGLGSNHSPLQAFLTDCLEGFHHNTLEPVSSSSPNYPDHYGSHPKGFMCHVPMGFACETLRTDSVNGYAIFLVLRIFSGTNFNPFRQLCEKLVCLAKRTPKTLGDLFGFYWHFCNQVFNKREILTDLAKLRDGLKDLWNPLNVVKKINEGLSSANPKYNNLRASMSLSNFNTGLSRSLRALQSSEALFFLLFQAGIPNALDGLARHCHKEEPNITRGRSTTVIKHNDSSTSTSSHKCSETPNDLWSIHQGVSDKKNKNKDCVTTNCGGYLNPLTLASGAVFAPDFAATYLSWLVYLTEEFYSWLNEFLISFNDISCEYCSPNCQTGKPCHATCLRLQMCLRRLVFRGPQRFLSVRFQLYKYVIFEWTAFPATGFRYSTNV</sequence>
<evidence type="ECO:0000313" key="1">
    <source>
        <dbReference type="EMBL" id="GIX61390.1"/>
    </source>
</evidence>
<evidence type="ECO:0000313" key="2">
    <source>
        <dbReference type="Proteomes" id="UP001497744"/>
    </source>
</evidence>
<protein>
    <submittedName>
        <fullName evidence="1">Uncharacterized protein</fullName>
    </submittedName>
</protein>
<comment type="caution">
    <text evidence="1">The sequence shown here is derived from an EMBL/GenBank/DDBJ whole genome shotgun (WGS) entry which is preliminary data.</text>
</comment>
<reference evidence="1 2" key="1">
    <citation type="submission" date="2021-06" db="EMBL/GenBank/DDBJ databases">
        <title>Genome sequence of Babesia caballi.</title>
        <authorList>
            <person name="Yamagishi J."/>
            <person name="Kidaka T."/>
            <person name="Ochi A."/>
        </authorList>
    </citation>
    <scope>NUCLEOTIDE SEQUENCE [LARGE SCALE GENOMIC DNA]</scope>
    <source>
        <strain evidence="1">USDA-D6B2</strain>
    </source>
</reference>
<dbReference type="GeneID" id="94192873"/>
<name>A0AAV4LN76_BABCB</name>
<accession>A0AAV4LN76</accession>
<dbReference type="AlphaFoldDB" id="A0AAV4LN76"/>
<dbReference type="RefSeq" id="XP_067713461.1">
    <property type="nucleotide sequence ID" value="XM_067857360.1"/>
</dbReference>
<keyword evidence="2" id="KW-1185">Reference proteome</keyword>
<dbReference type="Proteomes" id="UP001497744">
    <property type="component" value="Unassembled WGS sequence"/>
</dbReference>
<dbReference type="EMBL" id="BPLF01000001">
    <property type="protein sequence ID" value="GIX61390.1"/>
    <property type="molecule type" value="Genomic_DNA"/>
</dbReference>
<proteinExistence type="predicted"/>
<gene>
    <name evidence="1" type="ORF">BcabD6B2_08250</name>
</gene>
<organism evidence="1 2">
    <name type="scientific">Babesia caballi</name>
    <dbReference type="NCBI Taxonomy" id="5871"/>
    <lineage>
        <taxon>Eukaryota</taxon>
        <taxon>Sar</taxon>
        <taxon>Alveolata</taxon>
        <taxon>Apicomplexa</taxon>
        <taxon>Aconoidasida</taxon>
        <taxon>Piroplasmida</taxon>
        <taxon>Babesiidae</taxon>
        <taxon>Babesia</taxon>
    </lineage>
</organism>